<evidence type="ECO:0000313" key="4">
    <source>
        <dbReference type="Proteomes" id="UP000288725"/>
    </source>
</evidence>
<dbReference type="Proteomes" id="UP000288725">
    <property type="component" value="Chromosome 5"/>
</dbReference>
<dbReference type="Proteomes" id="UP000236305">
    <property type="component" value="Unassembled WGS sequence"/>
</dbReference>
<evidence type="ECO:0000313" key="1">
    <source>
        <dbReference type="EMBL" id="PNH36587.1"/>
    </source>
</evidence>
<reference evidence="2 4" key="2">
    <citation type="submission" date="2018-12" db="EMBL/GenBank/DDBJ databases">
        <title>Genome of Verticillium dahliae isolate Getta Getta.</title>
        <authorList>
            <person name="Gardiner D.M."/>
        </authorList>
    </citation>
    <scope>NUCLEOTIDE SEQUENCE [LARGE SCALE GENOMIC DNA]</scope>
    <source>
        <strain evidence="2 4">Getta Getta</strain>
    </source>
</reference>
<reference evidence="1 3" key="1">
    <citation type="submission" date="2017-12" db="EMBL/GenBank/DDBJ databases">
        <title>Comparative genomics yields insights into virulence evolution of Verticillium dahliae.</title>
        <authorList>
            <person name="Fan R."/>
            <person name="Armitage A.D."/>
            <person name="Cascant-Lopez E."/>
            <person name="Sobczyk M."/>
            <person name="Cockerton H.M."/>
            <person name="Harrison R.J."/>
        </authorList>
    </citation>
    <scope>NUCLEOTIDE SEQUENCE [LARGE SCALE GENOMIC DNA]</scope>
    <source>
        <strain evidence="1 3">12008</strain>
    </source>
</reference>
<proteinExistence type="predicted"/>
<evidence type="ECO:0000313" key="2">
    <source>
        <dbReference type="EMBL" id="RXG48632.1"/>
    </source>
</evidence>
<sequence length="179" mass="18890">MDESGTWQREAVSVLSRAYAVGGSGRAAGRRPNCGDNADAAAAVLDSLPGGAGRAGYPVVGRLWGVFSQMGRRSRLEGLKDAISQELFLITARAVVGLPNADEVADKVAEKVTDKVADKVFSTLFAAMGHRRQVMRQGGLESGAAAGSRAIEYSHVNDQGDWIGRNVLGDAERATVFEL</sequence>
<protein>
    <submittedName>
        <fullName evidence="1">Uncharacterized protein</fullName>
    </submittedName>
</protein>
<accession>A0A2J8EYE1</accession>
<gene>
    <name evidence="1" type="ORF">BJF96_g207</name>
    <name evidence="2" type="ORF">VDGE_08934</name>
</gene>
<dbReference type="EMBL" id="MPSH01000001">
    <property type="protein sequence ID" value="PNH36587.1"/>
    <property type="molecule type" value="Genomic_DNA"/>
</dbReference>
<comment type="caution">
    <text evidence="1">The sequence shown here is derived from an EMBL/GenBank/DDBJ whole genome shotgun (WGS) entry which is preliminary data.</text>
</comment>
<organism evidence="1 3">
    <name type="scientific">Verticillium dahliae</name>
    <name type="common">Verticillium wilt</name>
    <dbReference type="NCBI Taxonomy" id="27337"/>
    <lineage>
        <taxon>Eukaryota</taxon>
        <taxon>Fungi</taxon>
        <taxon>Dikarya</taxon>
        <taxon>Ascomycota</taxon>
        <taxon>Pezizomycotina</taxon>
        <taxon>Sordariomycetes</taxon>
        <taxon>Hypocreomycetidae</taxon>
        <taxon>Glomerellales</taxon>
        <taxon>Plectosphaerellaceae</taxon>
        <taxon>Verticillium</taxon>
    </lineage>
</organism>
<dbReference type="EMBL" id="RSDZ01000021">
    <property type="protein sequence ID" value="RXG48632.1"/>
    <property type="molecule type" value="Genomic_DNA"/>
</dbReference>
<dbReference type="OrthoDB" id="10284801at2759"/>
<dbReference type="AlphaFoldDB" id="A0A2J8EYE1"/>
<evidence type="ECO:0000313" key="3">
    <source>
        <dbReference type="Proteomes" id="UP000236305"/>
    </source>
</evidence>
<name>A0A2J8EYE1_VERDA</name>